<evidence type="ECO:0000313" key="3">
    <source>
        <dbReference type="EMBL" id="QKZ24018.1"/>
    </source>
</evidence>
<protein>
    <submittedName>
        <fullName evidence="3">SpoIIE family protein phosphatase</fullName>
    </submittedName>
</protein>
<dbReference type="FunFam" id="3.30.565.10:FF:000028">
    <property type="entry name" value="PAS sensor protein"/>
    <property type="match status" value="1"/>
</dbReference>
<evidence type="ECO:0000259" key="2">
    <source>
        <dbReference type="SMART" id="SM00331"/>
    </source>
</evidence>
<dbReference type="InterPro" id="IPR036457">
    <property type="entry name" value="PPM-type-like_dom_sf"/>
</dbReference>
<dbReference type="GO" id="GO:0016791">
    <property type="term" value="F:phosphatase activity"/>
    <property type="evidence" value="ECO:0007669"/>
    <property type="project" value="TreeGrafter"/>
</dbReference>
<name>A0A7H8TLQ6_STRCX</name>
<dbReference type="InterPro" id="IPR001932">
    <property type="entry name" value="PPM-type_phosphatase-like_dom"/>
</dbReference>
<dbReference type="PROSITE" id="PS50890">
    <property type="entry name" value="PUA"/>
    <property type="match status" value="1"/>
</dbReference>
<proteinExistence type="predicted"/>
<dbReference type="Pfam" id="PF08448">
    <property type="entry name" value="PAS_4"/>
    <property type="match status" value="1"/>
</dbReference>
<dbReference type="PANTHER" id="PTHR43156">
    <property type="entry name" value="STAGE II SPORULATION PROTEIN E-RELATED"/>
    <property type="match status" value="1"/>
</dbReference>
<keyword evidence="4" id="KW-1185">Reference proteome</keyword>
<dbReference type="SUPFAM" id="SSF55781">
    <property type="entry name" value="GAF domain-like"/>
    <property type="match status" value="1"/>
</dbReference>
<dbReference type="Pfam" id="PF01590">
    <property type="entry name" value="GAF"/>
    <property type="match status" value="1"/>
</dbReference>
<dbReference type="SUPFAM" id="SSF55785">
    <property type="entry name" value="PYP-like sensor domain (PAS domain)"/>
    <property type="match status" value="1"/>
</dbReference>
<dbReference type="Gene3D" id="3.30.450.40">
    <property type="match status" value="1"/>
</dbReference>
<dbReference type="Gene3D" id="3.30.565.10">
    <property type="entry name" value="Histidine kinase-like ATPase, C-terminal domain"/>
    <property type="match status" value="1"/>
</dbReference>
<dbReference type="InterPro" id="IPR000014">
    <property type="entry name" value="PAS"/>
</dbReference>
<reference evidence="3 4" key="1">
    <citation type="submission" date="2020-06" db="EMBL/GenBank/DDBJ databases">
        <title>Genome mining for natural products.</title>
        <authorList>
            <person name="Zhang B."/>
            <person name="Shi J."/>
            <person name="Ge H."/>
        </authorList>
    </citation>
    <scope>NUCLEOTIDE SEQUENCE [LARGE SCALE GENOMIC DNA]</scope>
    <source>
        <strain evidence="3 4">NA02069</strain>
    </source>
</reference>
<dbReference type="InterPro" id="IPR003018">
    <property type="entry name" value="GAF"/>
</dbReference>
<dbReference type="InterPro" id="IPR003594">
    <property type="entry name" value="HATPase_dom"/>
</dbReference>
<organism evidence="3 4">
    <name type="scientific">Streptomyces chartreusis</name>
    <dbReference type="NCBI Taxonomy" id="1969"/>
    <lineage>
        <taxon>Bacteria</taxon>
        <taxon>Bacillati</taxon>
        <taxon>Actinomycetota</taxon>
        <taxon>Actinomycetes</taxon>
        <taxon>Kitasatosporales</taxon>
        <taxon>Streptomycetaceae</taxon>
        <taxon>Streptomyces</taxon>
    </lineage>
</organism>
<gene>
    <name evidence="3" type="ORF">HUT05_45765</name>
</gene>
<dbReference type="Pfam" id="PF13581">
    <property type="entry name" value="HATPase_c_2"/>
    <property type="match status" value="1"/>
</dbReference>
<dbReference type="CDD" id="cd16936">
    <property type="entry name" value="HATPase_RsbW-like"/>
    <property type="match status" value="1"/>
</dbReference>
<evidence type="ECO:0000313" key="4">
    <source>
        <dbReference type="Proteomes" id="UP000509418"/>
    </source>
</evidence>
<dbReference type="InterPro" id="IPR035965">
    <property type="entry name" value="PAS-like_dom_sf"/>
</dbReference>
<dbReference type="SUPFAM" id="SSF55874">
    <property type="entry name" value="ATPase domain of HSP90 chaperone/DNA topoisomerase II/histidine kinase"/>
    <property type="match status" value="1"/>
</dbReference>
<dbReference type="NCBIfam" id="TIGR00229">
    <property type="entry name" value="sensory_box"/>
    <property type="match status" value="1"/>
</dbReference>
<dbReference type="PANTHER" id="PTHR43156:SF2">
    <property type="entry name" value="STAGE II SPORULATION PROTEIN E"/>
    <property type="match status" value="1"/>
</dbReference>
<dbReference type="AlphaFoldDB" id="A0A7H8TLQ6"/>
<feature type="domain" description="PPM-type phosphatase" evidence="2">
    <location>
        <begin position="357"/>
        <end position="578"/>
    </location>
</feature>
<sequence length="715" mass="76593">MRRPAPRAGAVRTSEVVSVAHSDPVGRVDEAAASMLEALFTQSPIGLHLFDTNLRVLRVNTATPFMRNASLDDLRGRRVRDVYPLVEEDAEALLREVLDTGIPVRQHMVRAHGEGDEPQERTFEINALRLEDPHGKVLGVGVSAVDVTERERAHAHTKLLDAVRGNVGRTLDPAVTGEELSATLVPEFADIAIVEVVDSVIRGDDAPLAPLPTGTLVVRTAFRSAHPRPPEAHPVGDVRCLAGPTPFTQALADLRPRLERLGTATPWLAADPALAEAIRSSGAHSLLVVPLTLRDAALGIVSLYRTEDSPAFDENDRVLAVEVATHTALCIDNARRYTHEHTIAATVQRRLLPRRPEAHAWLETAYLSLTGADPGAWYDTTALASARTAIVVGKVAGRGLNAAATMGQLRTAVRSMSAFELTPDELLARLHDTANRLAAERAHLPYGDPLRHEELRADCAYAVHDPLTGVCSMAAAGHLTPLIVRPDGTVSAAAAAGPRLGSSDGTPFAAVEIDAPAGSVLVFTSDPLLTSYLAENPGPLAAPSDYADRPLQDLCDALVYAIPAGMGVHDAAVIVARAQDFPSNRFAAWPIDAAPAAVAEARRRTRRQLAEWNVDDETAYDTQLIVSELVTNAIRYGSPPLELRLIHDRSLTCEMRDAGSAAPHLRHAGTVDEGGRGLFITAQLAQAWGTRFTPPAKTIWAEQTLSGANEPDSLP</sequence>
<accession>A0A7H8TLQ6</accession>
<keyword evidence="1" id="KW-0378">Hydrolase</keyword>
<dbReference type="InterPro" id="IPR029016">
    <property type="entry name" value="GAF-like_dom_sf"/>
</dbReference>
<dbReference type="EMBL" id="CP056041">
    <property type="protein sequence ID" value="QKZ24018.1"/>
    <property type="molecule type" value="Genomic_DNA"/>
</dbReference>
<evidence type="ECO:0000256" key="1">
    <source>
        <dbReference type="ARBA" id="ARBA00022801"/>
    </source>
</evidence>
<dbReference type="Gene3D" id="3.30.450.20">
    <property type="entry name" value="PAS domain"/>
    <property type="match status" value="1"/>
</dbReference>
<dbReference type="Gene3D" id="3.60.40.10">
    <property type="entry name" value="PPM-type phosphatase domain"/>
    <property type="match status" value="1"/>
</dbReference>
<dbReference type="InterPro" id="IPR052016">
    <property type="entry name" value="Bact_Sigma-Reg"/>
</dbReference>
<dbReference type="SMART" id="SM00331">
    <property type="entry name" value="PP2C_SIG"/>
    <property type="match status" value="1"/>
</dbReference>
<dbReference type="InterPro" id="IPR036890">
    <property type="entry name" value="HATPase_C_sf"/>
</dbReference>
<dbReference type="Proteomes" id="UP000509418">
    <property type="component" value="Chromosome"/>
</dbReference>
<dbReference type="Pfam" id="PF07228">
    <property type="entry name" value="SpoIIE"/>
    <property type="match status" value="1"/>
</dbReference>
<dbReference type="InterPro" id="IPR013656">
    <property type="entry name" value="PAS_4"/>
</dbReference>